<dbReference type="OMA" id="KYYCCLS"/>
<reference evidence="2" key="2">
    <citation type="submission" date="2010-04" db="EMBL/GenBank/DDBJ databases">
        <authorList>
            <person name="Buell R."/>
            <person name="Hamilton J."/>
            <person name="Hostetler J."/>
        </authorList>
    </citation>
    <scope>NUCLEOTIDE SEQUENCE [LARGE SCALE GENOMIC DNA]</scope>
    <source>
        <strain evidence="2">DAOM:BR144</strain>
    </source>
</reference>
<name>K3WRS8_GLOUD</name>
<proteinExistence type="predicted"/>
<evidence type="ECO:0000313" key="1">
    <source>
        <dbReference type="EnsemblProtists" id="PYU1_T007672"/>
    </source>
</evidence>
<dbReference type="InterPro" id="IPR055336">
    <property type="entry name" value="At4g00755-like"/>
</dbReference>
<dbReference type="AlphaFoldDB" id="K3WRS8"/>
<dbReference type="PANTHER" id="PTHR39741">
    <property type="entry name" value="F-BOX DOMAIN CONTAINING PROTEIN, EXPRESSED"/>
    <property type="match status" value="1"/>
</dbReference>
<dbReference type="eggNOG" id="ENOG502QRFZ">
    <property type="taxonomic scope" value="Eukaryota"/>
</dbReference>
<sequence length="273" mass="30775">MVCLTTIPCQRERNLLLDVHACSSIDRACESPSNTLIPSRCWLSMQSLSDRTMSLRSLRDANDPHTALQNLAEVAQIECGCETLACYWSSSPSQSQHAQDFIEYTTRANCLVSKIQVLPYRAFWHPDSPTFAPQCVSFVFYAPAAATAGDDFPISNNANSNSSNNGIGLHLSDVKMLDDDDDAAAIEYKTRVKVYESPVYTMLNDMQLHEFELPRKVWLTHGATFQLNLIGRYQQETFEMPPWIPADEQEPAEPPYYCCLSYVNAIGVSYDYR</sequence>
<reference evidence="2" key="1">
    <citation type="journal article" date="2010" name="Genome Biol.">
        <title>Genome sequence of the necrotrophic plant pathogen Pythium ultimum reveals original pathogenicity mechanisms and effector repertoire.</title>
        <authorList>
            <person name="Levesque C.A."/>
            <person name="Brouwer H."/>
            <person name="Cano L."/>
            <person name="Hamilton J.P."/>
            <person name="Holt C."/>
            <person name="Huitema E."/>
            <person name="Raffaele S."/>
            <person name="Robideau G.P."/>
            <person name="Thines M."/>
            <person name="Win J."/>
            <person name="Zerillo M.M."/>
            <person name="Beakes G.W."/>
            <person name="Boore J.L."/>
            <person name="Busam D."/>
            <person name="Dumas B."/>
            <person name="Ferriera S."/>
            <person name="Fuerstenberg S.I."/>
            <person name="Gachon C.M."/>
            <person name="Gaulin E."/>
            <person name="Govers F."/>
            <person name="Grenville-Briggs L."/>
            <person name="Horner N."/>
            <person name="Hostetler J."/>
            <person name="Jiang R.H."/>
            <person name="Johnson J."/>
            <person name="Krajaejun T."/>
            <person name="Lin H."/>
            <person name="Meijer H.J."/>
            <person name="Moore B."/>
            <person name="Morris P."/>
            <person name="Phuntmart V."/>
            <person name="Puiu D."/>
            <person name="Shetty J."/>
            <person name="Stajich J.E."/>
            <person name="Tripathy S."/>
            <person name="Wawra S."/>
            <person name="van West P."/>
            <person name="Whitty B.R."/>
            <person name="Coutinho P.M."/>
            <person name="Henrissat B."/>
            <person name="Martin F."/>
            <person name="Thomas P.D."/>
            <person name="Tyler B.M."/>
            <person name="De Vries R.P."/>
            <person name="Kamoun S."/>
            <person name="Yandell M."/>
            <person name="Tisserat N."/>
            <person name="Buell C.R."/>
        </authorList>
    </citation>
    <scope>NUCLEOTIDE SEQUENCE</scope>
    <source>
        <strain evidence="2">DAOM:BR144</strain>
    </source>
</reference>
<keyword evidence="2" id="KW-1185">Reference proteome</keyword>
<evidence type="ECO:0000313" key="2">
    <source>
        <dbReference type="Proteomes" id="UP000019132"/>
    </source>
</evidence>
<dbReference type="HOGENOM" id="CLU_065279_0_0_1"/>
<dbReference type="VEuPathDB" id="FungiDB:PYU1_G007656"/>
<dbReference type="PANTHER" id="PTHR39741:SF2">
    <property type="entry name" value="F-BOX DOMAIN-CONTAINING PROTEIN"/>
    <property type="match status" value="1"/>
</dbReference>
<protein>
    <submittedName>
        <fullName evidence="1">Uncharacterized protein</fullName>
    </submittedName>
</protein>
<dbReference type="EnsemblProtists" id="PYU1_T007672">
    <property type="protein sequence ID" value="PYU1_T007672"/>
    <property type="gene ID" value="PYU1_G007656"/>
</dbReference>
<reference evidence="1" key="3">
    <citation type="submission" date="2015-02" db="UniProtKB">
        <authorList>
            <consortium name="EnsemblProtists"/>
        </authorList>
    </citation>
    <scope>IDENTIFICATION</scope>
    <source>
        <strain evidence="1">DAOM BR144</strain>
    </source>
</reference>
<organism evidence="1 2">
    <name type="scientific">Globisporangium ultimum (strain ATCC 200006 / CBS 805.95 / DAOM BR144)</name>
    <name type="common">Pythium ultimum</name>
    <dbReference type="NCBI Taxonomy" id="431595"/>
    <lineage>
        <taxon>Eukaryota</taxon>
        <taxon>Sar</taxon>
        <taxon>Stramenopiles</taxon>
        <taxon>Oomycota</taxon>
        <taxon>Peronosporomycetes</taxon>
        <taxon>Pythiales</taxon>
        <taxon>Pythiaceae</taxon>
        <taxon>Globisporangium</taxon>
    </lineage>
</organism>
<dbReference type="InParanoid" id="K3WRS8"/>
<dbReference type="EMBL" id="GL376585">
    <property type="status" value="NOT_ANNOTATED_CDS"/>
    <property type="molecule type" value="Genomic_DNA"/>
</dbReference>
<dbReference type="STRING" id="431595.K3WRS8"/>
<dbReference type="Proteomes" id="UP000019132">
    <property type="component" value="Unassembled WGS sequence"/>
</dbReference>
<accession>K3WRS8</accession>